<keyword evidence="6" id="KW-1185">Reference proteome</keyword>
<dbReference type="GO" id="GO:0009307">
    <property type="term" value="P:DNA restriction-modification system"/>
    <property type="evidence" value="ECO:0007669"/>
    <property type="project" value="UniProtKB-KW"/>
</dbReference>
<organism evidence="5 6">
    <name type="scientific">Weeksella virosa (strain ATCC 43766 / DSM 16922 / JCM 21250 / CCUG 30538 / CDC 9751 / IAM 14551 / NBRC 16016 / NCTC 11634 / CL345/78)</name>
    <dbReference type="NCBI Taxonomy" id="865938"/>
    <lineage>
        <taxon>Bacteria</taxon>
        <taxon>Pseudomonadati</taxon>
        <taxon>Bacteroidota</taxon>
        <taxon>Flavobacteriia</taxon>
        <taxon>Flavobacteriales</taxon>
        <taxon>Weeksellaceae</taxon>
        <taxon>Weeksella</taxon>
    </lineage>
</organism>
<evidence type="ECO:0000313" key="5">
    <source>
        <dbReference type="EMBL" id="ADX66805.1"/>
    </source>
</evidence>
<dbReference type="EMBL" id="CP002455">
    <property type="protein sequence ID" value="ADX66805.1"/>
    <property type="molecule type" value="Genomic_DNA"/>
</dbReference>
<reference evidence="6" key="2">
    <citation type="journal article" date="2011" name="Stand. Genomic Sci.">
        <title>Complete genome sequence of Weeksella virosa type strain (9751T).</title>
        <authorList>
            <person name="Lang E."/>
            <person name="Teshima H."/>
            <person name="Lucas S."/>
            <person name="Lapidus A."/>
            <person name="Hammon N."/>
            <person name="Deshpande S."/>
            <person name="Nolan M."/>
            <person name="Cheng J."/>
            <person name="Pitluck S."/>
            <person name="Liolios K."/>
            <person name="Pagani I."/>
            <person name="Mikhailova N."/>
            <person name="Ivanova N."/>
            <person name="Mavromatis K."/>
            <person name="Pati A."/>
            <person name="Tapia R."/>
            <person name="Han C."/>
            <person name="Goodwin L."/>
            <person name="Chen A."/>
            <person name="Palaniappan K."/>
            <person name="Land M."/>
            <person name="Hauser L."/>
            <person name="Chang Y."/>
            <person name="Jeffries C."/>
            <person name="Brambilla E."/>
            <person name="Kopitz M."/>
            <person name="Rohde M."/>
            <person name="Goker M."/>
            <person name="Tindall B."/>
            <person name="Detter J."/>
            <person name="Woyke T."/>
            <person name="Bristow J."/>
            <person name="Eisen J."/>
            <person name="Markowitz V."/>
            <person name="Hugenholtz P."/>
            <person name="Klenk H."/>
            <person name="Kyrpides N."/>
        </authorList>
    </citation>
    <scope>NUCLEOTIDE SEQUENCE [LARGE SCALE GENOMIC DNA]</scope>
    <source>
        <strain evidence="6">ATCC 43766 / DSM 16922 / JCM 21250 / NBRC 16016 / NCTC 11634 / CL345/78</strain>
    </source>
</reference>
<evidence type="ECO:0000256" key="2">
    <source>
        <dbReference type="ARBA" id="ARBA00022747"/>
    </source>
</evidence>
<feature type="domain" description="Type I restriction modification DNA specificity" evidence="4">
    <location>
        <begin position="12"/>
        <end position="192"/>
    </location>
</feature>
<comment type="similarity">
    <text evidence="1">Belongs to the type-I restriction system S methylase family.</text>
</comment>
<dbReference type="Pfam" id="PF01420">
    <property type="entry name" value="Methylase_S"/>
    <property type="match status" value="2"/>
</dbReference>
<dbReference type="OrthoDB" id="2234796at2"/>
<dbReference type="InterPro" id="IPR000055">
    <property type="entry name" value="Restrct_endonuc_typeI_TRD"/>
</dbReference>
<protein>
    <submittedName>
        <fullName evidence="5">Restriction modification system DNA specificity domain protein</fullName>
    </submittedName>
</protein>
<accession>F0P2R5</accession>
<dbReference type="RefSeq" id="WP_013597197.1">
    <property type="nucleotide sequence ID" value="NC_015144.1"/>
</dbReference>
<dbReference type="PANTHER" id="PTHR43140">
    <property type="entry name" value="TYPE-1 RESTRICTION ENZYME ECOKI SPECIFICITY PROTEIN"/>
    <property type="match status" value="1"/>
</dbReference>
<dbReference type="STRING" id="865938.Weevi_0079"/>
<dbReference type="CDD" id="cd17294">
    <property type="entry name" value="RMtype1_S_MmaC7ORF19P_TRD1-CR1_like"/>
    <property type="match status" value="1"/>
</dbReference>
<reference evidence="5 6" key="1">
    <citation type="journal article" date="2011" name="Stand. Genomic Sci.">
        <title>Complete genome sequence of Weeksella virosa type strain (9751).</title>
        <authorList>
            <person name="Lang E."/>
            <person name="Teshima H."/>
            <person name="Lucas S."/>
            <person name="Lapidus A."/>
            <person name="Hammon N."/>
            <person name="Deshpande S."/>
            <person name="Nolan M."/>
            <person name="Cheng J.F."/>
            <person name="Pitluck S."/>
            <person name="Liolios K."/>
            <person name="Pagani I."/>
            <person name="Mikhailova N."/>
            <person name="Ivanova N."/>
            <person name="Mavromatis K."/>
            <person name="Pati A."/>
            <person name="Tapia R."/>
            <person name="Han C."/>
            <person name="Goodwin L."/>
            <person name="Chen A."/>
            <person name="Palaniappan K."/>
            <person name="Land M."/>
            <person name="Hauser L."/>
            <person name="Chang Y.J."/>
            <person name="Jeffries C.D."/>
            <person name="Brambilla E.M."/>
            <person name="Kopitz M."/>
            <person name="Rohde M."/>
            <person name="Goker M."/>
            <person name="Tindall B.J."/>
            <person name="Detter J.C."/>
            <person name="Woyke T."/>
            <person name="Bristow J."/>
            <person name="Eisen J.A."/>
            <person name="Markowitz V."/>
            <person name="Hugenholtz P."/>
            <person name="Klenk H.P."/>
            <person name="Kyrpides N.C."/>
        </authorList>
    </citation>
    <scope>NUCLEOTIDE SEQUENCE [LARGE SCALE GENOMIC DNA]</scope>
    <source>
        <strain evidence="6">ATCC 43766 / DSM 16922 / JCM 21250 / NBRC 16016 / NCTC 11634 / CL345/78</strain>
    </source>
</reference>
<dbReference type="InterPro" id="IPR044946">
    <property type="entry name" value="Restrct_endonuc_typeI_TRD_sf"/>
</dbReference>
<sequence>MSYLENLLQGVEVEWKTLGEVVDIANTGVDKKINADELTVRLLNFVDVFKNQYISNDTPTMIVTATERKIADCNVKKGDVFITPTSELIDEIGFSAMAIEDFDNVVYSYHIMRLRINNQNYLFPAYLNYLFKSKDIRKQIRKKAQGITRYGLTQPNWKSIQIPIPPLDVQQEIVRILDRFTELTAELTARQKQYEYYREQLLMVNDEGLMNNEKVEWKKLGEIAVKISSGGTPSTSINDYYDGDIPWLRTQEVDFKDIWDTEIKITEAGLKNSSAKIIPENCVIVAMYGATVGKIGINKIPLSTNQACANIHVDENIANYRYVFHYLSSKYEHIKSLGTGTQTNINAQIIKNYLIPVPPLAEQERIVAILDKFDTLTSSITEGLPREIELRQKQYEYYRDQLLMFNG</sequence>
<dbReference type="InterPro" id="IPR051212">
    <property type="entry name" value="Type-I_RE_S_subunit"/>
</dbReference>
<dbReference type="Proteomes" id="UP000008641">
    <property type="component" value="Chromosome"/>
</dbReference>
<evidence type="ECO:0000256" key="3">
    <source>
        <dbReference type="ARBA" id="ARBA00023125"/>
    </source>
</evidence>
<gene>
    <name evidence="5" type="ordered locus">Weevi_0079</name>
</gene>
<dbReference type="KEGG" id="wvi:Weevi_0079"/>
<dbReference type="eggNOG" id="COG0732">
    <property type="taxonomic scope" value="Bacteria"/>
</dbReference>
<dbReference type="REBASE" id="33016">
    <property type="entry name" value="S.WviORF80P"/>
</dbReference>
<evidence type="ECO:0000259" key="4">
    <source>
        <dbReference type="Pfam" id="PF01420"/>
    </source>
</evidence>
<keyword evidence="2" id="KW-0680">Restriction system</keyword>
<name>F0P2R5_WEEVC</name>
<dbReference type="AlphaFoldDB" id="F0P2R5"/>
<keyword evidence="3" id="KW-0238">DNA-binding</keyword>
<evidence type="ECO:0000313" key="6">
    <source>
        <dbReference type="Proteomes" id="UP000008641"/>
    </source>
</evidence>
<proteinExistence type="inferred from homology"/>
<dbReference type="Gene3D" id="3.90.220.20">
    <property type="entry name" value="DNA methylase specificity domains"/>
    <property type="match status" value="2"/>
</dbReference>
<dbReference type="GO" id="GO:0003677">
    <property type="term" value="F:DNA binding"/>
    <property type="evidence" value="ECO:0007669"/>
    <property type="project" value="UniProtKB-KW"/>
</dbReference>
<dbReference type="SUPFAM" id="SSF116734">
    <property type="entry name" value="DNA methylase specificity domain"/>
    <property type="match status" value="2"/>
</dbReference>
<evidence type="ECO:0000256" key="1">
    <source>
        <dbReference type="ARBA" id="ARBA00010923"/>
    </source>
</evidence>
<dbReference type="HOGENOM" id="CLU_021095_6_0_10"/>
<dbReference type="PANTHER" id="PTHR43140:SF1">
    <property type="entry name" value="TYPE I RESTRICTION ENZYME ECOKI SPECIFICITY SUBUNIT"/>
    <property type="match status" value="1"/>
</dbReference>
<feature type="domain" description="Type I restriction modification DNA specificity" evidence="4">
    <location>
        <begin position="213"/>
        <end position="389"/>
    </location>
</feature>